<keyword evidence="2" id="KW-1185">Reference proteome</keyword>
<reference evidence="1 2" key="1">
    <citation type="submission" date="2019-09" db="EMBL/GenBank/DDBJ databases">
        <title>A chromosome-level genome assembly of the Chinese tupelo Nyssa sinensis.</title>
        <authorList>
            <person name="Yang X."/>
            <person name="Kang M."/>
            <person name="Yang Y."/>
            <person name="Xiong H."/>
            <person name="Wang M."/>
            <person name="Zhang Z."/>
            <person name="Wang Z."/>
            <person name="Wu H."/>
            <person name="Ma T."/>
            <person name="Liu J."/>
            <person name="Xi Z."/>
        </authorList>
    </citation>
    <scope>NUCLEOTIDE SEQUENCE [LARGE SCALE GENOMIC DNA]</scope>
    <source>
        <strain evidence="1">J267</strain>
        <tissue evidence="1">Leaf</tissue>
    </source>
</reference>
<name>A0A5J5BDV8_9ASTE</name>
<protein>
    <submittedName>
        <fullName evidence="1">Uncharacterized protein</fullName>
    </submittedName>
</protein>
<organism evidence="1 2">
    <name type="scientific">Nyssa sinensis</name>
    <dbReference type="NCBI Taxonomy" id="561372"/>
    <lineage>
        <taxon>Eukaryota</taxon>
        <taxon>Viridiplantae</taxon>
        <taxon>Streptophyta</taxon>
        <taxon>Embryophyta</taxon>
        <taxon>Tracheophyta</taxon>
        <taxon>Spermatophyta</taxon>
        <taxon>Magnoliopsida</taxon>
        <taxon>eudicotyledons</taxon>
        <taxon>Gunneridae</taxon>
        <taxon>Pentapetalae</taxon>
        <taxon>asterids</taxon>
        <taxon>Cornales</taxon>
        <taxon>Nyssaceae</taxon>
        <taxon>Nyssa</taxon>
    </lineage>
</organism>
<evidence type="ECO:0000313" key="2">
    <source>
        <dbReference type="Proteomes" id="UP000325577"/>
    </source>
</evidence>
<gene>
    <name evidence="1" type="ORF">F0562_024973</name>
</gene>
<dbReference type="EMBL" id="CM018036">
    <property type="protein sequence ID" value="KAA8540889.1"/>
    <property type="molecule type" value="Genomic_DNA"/>
</dbReference>
<accession>A0A5J5BDV8</accession>
<dbReference type="OrthoDB" id="1916329at2759"/>
<dbReference type="Proteomes" id="UP000325577">
    <property type="component" value="Linkage Group LG13"/>
</dbReference>
<dbReference type="AlphaFoldDB" id="A0A5J5BDV8"/>
<sequence length="121" mass="13393">MNKKSRSKRSLCEKSMKIVANIVKLSSFSIAKISLGTAGPPPRTKNLASFDSDKVVNDPLLPRFPGSRSQEPQCSSKSVSYLIEPIEGNEFVDVICEEKSIDGRASAYITKVHEKNRHDLN</sequence>
<evidence type="ECO:0000313" key="1">
    <source>
        <dbReference type="EMBL" id="KAA8540889.1"/>
    </source>
</evidence>
<proteinExistence type="predicted"/>